<dbReference type="FunFam" id="1.20.1260.60:FF:000002">
    <property type="entry name" value="Vacuolar protein sorting-associated protein IST1"/>
    <property type="match status" value="1"/>
</dbReference>
<evidence type="ECO:0000256" key="6">
    <source>
        <dbReference type="ARBA" id="ARBA00022989"/>
    </source>
</evidence>
<dbReference type="Pfam" id="PF03398">
    <property type="entry name" value="Ist1"/>
    <property type="match status" value="1"/>
</dbReference>
<dbReference type="EMBL" id="JBGMDY010000006">
    <property type="protein sequence ID" value="KAL2332379.1"/>
    <property type="molecule type" value="Genomic_DNA"/>
</dbReference>
<dbReference type="Gene3D" id="1.20.1260.60">
    <property type="entry name" value="Vacuolar protein sorting-associated protein Ist1"/>
    <property type="match status" value="1"/>
</dbReference>
<dbReference type="PANTHER" id="PTHR12161">
    <property type="entry name" value="IST1 FAMILY MEMBER"/>
    <property type="match status" value="1"/>
</dbReference>
<feature type="region of interest" description="Disordered" evidence="8">
    <location>
        <begin position="347"/>
        <end position="390"/>
    </location>
</feature>
<name>A0ABD1M9B1_9FABA</name>
<dbReference type="GO" id="GO:0016192">
    <property type="term" value="P:vesicle-mediated transport"/>
    <property type="evidence" value="ECO:0007669"/>
    <property type="project" value="UniProtKB-ARBA"/>
</dbReference>
<evidence type="ECO:0000256" key="9">
    <source>
        <dbReference type="SAM" id="Phobius"/>
    </source>
</evidence>
<gene>
    <name evidence="10" type="ORF">Fmac_019960</name>
</gene>
<proteinExistence type="inferred from homology"/>
<dbReference type="PANTHER" id="PTHR12161:SF46">
    <property type="entry name" value="VACUOLAR PROTEIN SORTING-ASSOCIATED PROTEIN IST1-RELATED"/>
    <property type="match status" value="1"/>
</dbReference>
<dbReference type="AlphaFoldDB" id="A0ABD1M9B1"/>
<comment type="caution">
    <text evidence="10">The sequence shown here is derived from an EMBL/GenBank/DDBJ whole genome shotgun (WGS) entry which is preliminary data.</text>
</comment>
<evidence type="ECO:0000313" key="11">
    <source>
        <dbReference type="Proteomes" id="UP001603857"/>
    </source>
</evidence>
<comment type="subcellular location">
    <subcellularLocation>
        <location evidence="2">Endomembrane system</location>
        <topology evidence="2">Multi-pass membrane protein</topology>
    </subcellularLocation>
</comment>
<dbReference type="InterPro" id="IPR005061">
    <property type="entry name" value="Ist1"/>
</dbReference>
<comment type="function">
    <text evidence="1">May be involved in both secretory and endocytic intracellular trafficking in the endosomal/prevacuolar compartments.</text>
</comment>
<evidence type="ECO:0008006" key="12">
    <source>
        <dbReference type="Google" id="ProtNLM"/>
    </source>
</evidence>
<evidence type="ECO:0000313" key="10">
    <source>
        <dbReference type="EMBL" id="KAL2332379.1"/>
    </source>
</evidence>
<feature type="transmembrane region" description="Helical" evidence="9">
    <location>
        <begin position="274"/>
        <end position="294"/>
    </location>
</feature>
<dbReference type="GO" id="GO:0005783">
    <property type="term" value="C:endoplasmic reticulum"/>
    <property type="evidence" value="ECO:0007669"/>
    <property type="project" value="UniProtKB-ARBA"/>
</dbReference>
<sequence>MIRKKRNAVQKFLKKDIADLLSHGLDYNAYGRAEGLLVEKNVSSCYENISKFASCISGHVRDICKQRDIPDQCKEAIHSLIYAAARFADLPELRELRTLFTGKFGKDIFEPYLCIEFVEKLRQHPPSKEMRFQLLHDISQEFSIEWDSKNLERRLNTPPQLYEEKAKLDLLNDRDGVKWDNNNNDVAIPKIDDMGKRRDGTDTSNGNDGDIPSQSSTEATTYSKKQSAPESGMLRTVLHVHPSLPDYDDLSVLAAVAKADRPHSEATLRVRHNVSYFHVNYYVVVWLTLGMSLLSNPSSLFLLAALLRLWLFLYLLCPTNHVHASPLPANVLRLRDCRSSALSHLSYSSSPRLAPSSSPPSRSPSHSGTVEEESERPMTEELEEVKHMEE</sequence>
<evidence type="ECO:0000256" key="4">
    <source>
        <dbReference type="ARBA" id="ARBA00006483"/>
    </source>
</evidence>
<feature type="compositionally biased region" description="Basic and acidic residues" evidence="8">
    <location>
        <begin position="190"/>
        <end position="201"/>
    </location>
</feature>
<organism evidence="10 11">
    <name type="scientific">Flemingia macrophylla</name>
    <dbReference type="NCBI Taxonomy" id="520843"/>
    <lineage>
        <taxon>Eukaryota</taxon>
        <taxon>Viridiplantae</taxon>
        <taxon>Streptophyta</taxon>
        <taxon>Embryophyta</taxon>
        <taxon>Tracheophyta</taxon>
        <taxon>Spermatophyta</taxon>
        <taxon>Magnoliopsida</taxon>
        <taxon>eudicotyledons</taxon>
        <taxon>Gunneridae</taxon>
        <taxon>Pentapetalae</taxon>
        <taxon>rosids</taxon>
        <taxon>fabids</taxon>
        <taxon>Fabales</taxon>
        <taxon>Fabaceae</taxon>
        <taxon>Papilionoideae</taxon>
        <taxon>50 kb inversion clade</taxon>
        <taxon>NPAAA clade</taxon>
        <taxon>indigoferoid/millettioid clade</taxon>
        <taxon>Phaseoleae</taxon>
        <taxon>Flemingia</taxon>
    </lineage>
</organism>
<feature type="compositionally biased region" description="Polar residues" evidence="8">
    <location>
        <begin position="212"/>
        <end position="229"/>
    </location>
</feature>
<evidence type="ECO:0000256" key="1">
    <source>
        <dbReference type="ARBA" id="ARBA00002501"/>
    </source>
</evidence>
<evidence type="ECO:0000256" key="8">
    <source>
        <dbReference type="SAM" id="MobiDB-lite"/>
    </source>
</evidence>
<dbReference type="Pfam" id="PF03208">
    <property type="entry name" value="PRA1"/>
    <property type="match status" value="1"/>
</dbReference>
<dbReference type="InterPro" id="IPR042277">
    <property type="entry name" value="IST1-like"/>
</dbReference>
<dbReference type="Proteomes" id="UP001603857">
    <property type="component" value="Unassembled WGS sequence"/>
</dbReference>
<keyword evidence="6 9" id="KW-1133">Transmembrane helix</keyword>
<evidence type="ECO:0000256" key="2">
    <source>
        <dbReference type="ARBA" id="ARBA00004127"/>
    </source>
</evidence>
<evidence type="ECO:0000256" key="3">
    <source>
        <dbReference type="ARBA" id="ARBA00005536"/>
    </source>
</evidence>
<accession>A0ABD1M9B1</accession>
<comment type="similarity">
    <text evidence="4">Belongs to the PRA1 family.</text>
</comment>
<evidence type="ECO:0000256" key="5">
    <source>
        <dbReference type="ARBA" id="ARBA00022692"/>
    </source>
</evidence>
<keyword evidence="5 9" id="KW-0812">Transmembrane</keyword>
<feature type="compositionally biased region" description="Low complexity" evidence="8">
    <location>
        <begin position="347"/>
        <end position="356"/>
    </location>
</feature>
<feature type="region of interest" description="Disordered" evidence="8">
    <location>
        <begin position="188"/>
        <end position="230"/>
    </location>
</feature>
<keyword evidence="7 9" id="KW-0472">Membrane</keyword>
<keyword evidence="11" id="KW-1185">Reference proteome</keyword>
<protein>
    <recommendedName>
        <fullName evidence="12">Regulator of Vps4 activity in the MVB pathway protein</fullName>
    </recommendedName>
</protein>
<reference evidence="10 11" key="1">
    <citation type="submission" date="2024-08" db="EMBL/GenBank/DDBJ databases">
        <title>Insights into the chromosomal genome structure of Flemingia macrophylla.</title>
        <authorList>
            <person name="Ding Y."/>
            <person name="Zhao Y."/>
            <person name="Bi W."/>
            <person name="Wu M."/>
            <person name="Zhao G."/>
            <person name="Gong Y."/>
            <person name="Li W."/>
            <person name="Zhang P."/>
        </authorList>
    </citation>
    <scope>NUCLEOTIDE SEQUENCE [LARGE SCALE GENOMIC DNA]</scope>
    <source>
        <strain evidence="10">DYQJB</strain>
        <tissue evidence="10">Leaf</tissue>
    </source>
</reference>
<feature type="compositionally biased region" description="Basic and acidic residues" evidence="8">
    <location>
        <begin position="375"/>
        <end position="390"/>
    </location>
</feature>
<evidence type="ECO:0000256" key="7">
    <source>
        <dbReference type="ARBA" id="ARBA00023136"/>
    </source>
</evidence>
<comment type="similarity">
    <text evidence="3">Belongs to the IST1 family.</text>
</comment>
<dbReference type="InterPro" id="IPR004895">
    <property type="entry name" value="Prenylated_rab_accept_PRA1"/>
</dbReference>